<evidence type="ECO:0000313" key="2">
    <source>
        <dbReference type="EMBL" id="KAJ1187370.1"/>
    </source>
</evidence>
<name>A0AAV7UEH5_PLEWA</name>
<dbReference type="Proteomes" id="UP001066276">
    <property type="component" value="Chromosome 3_1"/>
</dbReference>
<reference evidence="2" key="1">
    <citation type="journal article" date="2022" name="bioRxiv">
        <title>Sequencing and chromosome-scale assembly of the giantPleurodeles waltlgenome.</title>
        <authorList>
            <person name="Brown T."/>
            <person name="Elewa A."/>
            <person name="Iarovenko S."/>
            <person name="Subramanian E."/>
            <person name="Araus A.J."/>
            <person name="Petzold A."/>
            <person name="Susuki M."/>
            <person name="Suzuki K.-i.T."/>
            <person name="Hayashi T."/>
            <person name="Toyoda A."/>
            <person name="Oliveira C."/>
            <person name="Osipova E."/>
            <person name="Leigh N.D."/>
            <person name="Simon A."/>
            <person name="Yun M.H."/>
        </authorList>
    </citation>
    <scope>NUCLEOTIDE SEQUENCE</scope>
    <source>
        <strain evidence="2">20211129_DDA</strain>
        <tissue evidence="2">Liver</tissue>
    </source>
</reference>
<protein>
    <submittedName>
        <fullName evidence="2">Uncharacterized protein</fullName>
    </submittedName>
</protein>
<evidence type="ECO:0000313" key="3">
    <source>
        <dbReference type="Proteomes" id="UP001066276"/>
    </source>
</evidence>
<evidence type="ECO:0000256" key="1">
    <source>
        <dbReference type="SAM" id="MobiDB-lite"/>
    </source>
</evidence>
<keyword evidence="3" id="KW-1185">Reference proteome</keyword>
<comment type="caution">
    <text evidence="2">The sequence shown here is derived from an EMBL/GenBank/DDBJ whole genome shotgun (WGS) entry which is preliminary data.</text>
</comment>
<dbReference type="AlphaFoldDB" id="A0AAV7UEH5"/>
<feature type="compositionally biased region" description="Polar residues" evidence="1">
    <location>
        <begin position="121"/>
        <end position="131"/>
    </location>
</feature>
<feature type="region of interest" description="Disordered" evidence="1">
    <location>
        <begin position="89"/>
        <end position="215"/>
    </location>
</feature>
<sequence>MLVNGGRDCCWRSSRKGLSVLQEQLPSPEKQQSLQTAAFHPLFSCTILPEWIHMTEHAAGVALLTRSHEKQWSPQTVARFHFEPVPLLPEQIPKGEHKPCSRTTITGPKLKGRVSGHHAQDQGTCTHTAGTGRQRHKPTWYQRNNKEEVGKMKPTKSAVDVQDNFEGPELDYDLEEPLSRARDLEASHRRNCVNQQMQSVLQPDNVRKQRGVAGA</sequence>
<feature type="compositionally biased region" description="Basic and acidic residues" evidence="1">
    <location>
        <begin position="177"/>
        <end position="188"/>
    </location>
</feature>
<feature type="compositionally biased region" description="Acidic residues" evidence="1">
    <location>
        <begin position="166"/>
        <end position="176"/>
    </location>
</feature>
<proteinExistence type="predicted"/>
<dbReference type="EMBL" id="JANPWB010000005">
    <property type="protein sequence ID" value="KAJ1187370.1"/>
    <property type="molecule type" value="Genomic_DNA"/>
</dbReference>
<accession>A0AAV7UEH5</accession>
<organism evidence="2 3">
    <name type="scientific">Pleurodeles waltl</name>
    <name type="common">Iberian ribbed newt</name>
    <dbReference type="NCBI Taxonomy" id="8319"/>
    <lineage>
        <taxon>Eukaryota</taxon>
        <taxon>Metazoa</taxon>
        <taxon>Chordata</taxon>
        <taxon>Craniata</taxon>
        <taxon>Vertebrata</taxon>
        <taxon>Euteleostomi</taxon>
        <taxon>Amphibia</taxon>
        <taxon>Batrachia</taxon>
        <taxon>Caudata</taxon>
        <taxon>Salamandroidea</taxon>
        <taxon>Salamandridae</taxon>
        <taxon>Pleurodelinae</taxon>
        <taxon>Pleurodeles</taxon>
    </lineage>
</organism>
<gene>
    <name evidence="2" type="ORF">NDU88_004146</name>
</gene>
<feature type="compositionally biased region" description="Polar residues" evidence="1">
    <location>
        <begin position="192"/>
        <end position="202"/>
    </location>
</feature>